<feature type="signal peptide" evidence="3">
    <location>
        <begin position="1"/>
        <end position="20"/>
    </location>
</feature>
<dbReference type="PROSITE" id="PS52035">
    <property type="entry name" value="PEPTIDASE_M14"/>
    <property type="match status" value="1"/>
</dbReference>
<dbReference type="GO" id="GO:0004180">
    <property type="term" value="F:carboxypeptidase activity"/>
    <property type="evidence" value="ECO:0007669"/>
    <property type="project" value="UniProtKB-KW"/>
</dbReference>
<feature type="domain" description="Peptidase M14" evidence="4">
    <location>
        <begin position="24"/>
        <end position="82"/>
    </location>
</feature>
<dbReference type="Proteomes" id="UP001266305">
    <property type="component" value="Unassembled WGS sequence"/>
</dbReference>
<evidence type="ECO:0000256" key="1">
    <source>
        <dbReference type="ARBA" id="ARBA00005988"/>
    </source>
</evidence>
<feature type="chain" id="PRO_5045794599" evidence="3">
    <location>
        <begin position="21"/>
        <end position="82"/>
    </location>
</feature>
<keyword evidence="5" id="KW-0645">Protease</keyword>
<evidence type="ECO:0000313" key="6">
    <source>
        <dbReference type="Proteomes" id="UP001266305"/>
    </source>
</evidence>
<organism evidence="5 6">
    <name type="scientific">Saguinus oedipus</name>
    <name type="common">Cotton-top tamarin</name>
    <name type="synonym">Oedipomidas oedipus</name>
    <dbReference type="NCBI Taxonomy" id="9490"/>
    <lineage>
        <taxon>Eukaryota</taxon>
        <taxon>Metazoa</taxon>
        <taxon>Chordata</taxon>
        <taxon>Craniata</taxon>
        <taxon>Vertebrata</taxon>
        <taxon>Euteleostomi</taxon>
        <taxon>Mammalia</taxon>
        <taxon>Eutheria</taxon>
        <taxon>Euarchontoglires</taxon>
        <taxon>Primates</taxon>
        <taxon>Haplorrhini</taxon>
        <taxon>Platyrrhini</taxon>
        <taxon>Cebidae</taxon>
        <taxon>Callitrichinae</taxon>
        <taxon>Saguinus</taxon>
    </lineage>
</organism>
<comment type="caution">
    <text evidence="2">Lacks conserved residue(s) required for the propagation of feature annotation.</text>
</comment>
<dbReference type="InterPro" id="IPR000834">
    <property type="entry name" value="Peptidase_M14"/>
</dbReference>
<reference evidence="5 6" key="1">
    <citation type="submission" date="2023-05" db="EMBL/GenBank/DDBJ databases">
        <title>B98-5 Cell Line De Novo Hybrid Assembly: An Optical Mapping Approach.</title>
        <authorList>
            <person name="Kananen K."/>
            <person name="Auerbach J.A."/>
            <person name="Kautto E."/>
            <person name="Blachly J.S."/>
        </authorList>
    </citation>
    <scope>NUCLEOTIDE SEQUENCE [LARGE SCALE GENOMIC DNA]</scope>
    <source>
        <strain evidence="5">B95-8</strain>
        <tissue evidence="5">Cell line</tissue>
    </source>
</reference>
<gene>
    <name evidence="5" type="primary">CPN1_3</name>
    <name evidence="5" type="ORF">P7K49_024261</name>
</gene>
<dbReference type="PANTHER" id="PTHR11532:SF80">
    <property type="entry name" value="CARBOXYPEPTIDASE N CATALYTIC CHAIN"/>
    <property type="match status" value="1"/>
</dbReference>
<dbReference type="EMBL" id="JASSZA010000011">
    <property type="protein sequence ID" value="KAK2098810.1"/>
    <property type="molecule type" value="Genomic_DNA"/>
</dbReference>
<sequence length="82" mass="9606">MSDLLSVFLHLLLLFKLVAPVTFRHHRYDDLVRTLYKVQNECPSVTRVYSIGRSVEGRHLYVLEFSDHPGIHEPSSHSMDWL</sequence>
<dbReference type="SUPFAM" id="SSF53187">
    <property type="entry name" value="Zn-dependent exopeptidases"/>
    <property type="match status" value="1"/>
</dbReference>
<evidence type="ECO:0000313" key="5">
    <source>
        <dbReference type="EMBL" id="KAK2098810.1"/>
    </source>
</evidence>
<dbReference type="PANTHER" id="PTHR11532">
    <property type="entry name" value="PROTEASE M14 CARBOXYPEPTIDASE"/>
    <property type="match status" value="1"/>
</dbReference>
<evidence type="ECO:0000259" key="4">
    <source>
        <dbReference type="PROSITE" id="PS52035"/>
    </source>
</evidence>
<dbReference type="InterPro" id="IPR050753">
    <property type="entry name" value="Peptidase_M14_domain"/>
</dbReference>
<comment type="caution">
    <text evidence="5">The sequence shown here is derived from an EMBL/GenBank/DDBJ whole genome shotgun (WGS) entry which is preliminary data.</text>
</comment>
<keyword evidence="6" id="KW-1185">Reference proteome</keyword>
<dbReference type="Pfam" id="PF00246">
    <property type="entry name" value="Peptidase_M14"/>
    <property type="match status" value="1"/>
</dbReference>
<dbReference type="Gene3D" id="3.40.630.10">
    <property type="entry name" value="Zn peptidases"/>
    <property type="match status" value="1"/>
</dbReference>
<evidence type="ECO:0000256" key="3">
    <source>
        <dbReference type="SAM" id="SignalP"/>
    </source>
</evidence>
<name>A0ABQ9UP15_SAGOE</name>
<accession>A0ABQ9UP15</accession>
<keyword evidence="5" id="KW-0121">Carboxypeptidase</keyword>
<comment type="similarity">
    <text evidence="1 2">Belongs to the peptidase M14 family.</text>
</comment>
<keyword evidence="3" id="KW-0732">Signal</keyword>
<evidence type="ECO:0000256" key="2">
    <source>
        <dbReference type="PROSITE-ProRule" id="PRU01379"/>
    </source>
</evidence>
<proteinExistence type="inferred from homology"/>
<protein>
    <submittedName>
        <fullName evidence="5">Carboxypeptidase N catalytic chain</fullName>
    </submittedName>
</protein>
<keyword evidence="5" id="KW-0378">Hydrolase</keyword>